<dbReference type="AlphaFoldDB" id="A0A7W9N1I7"/>
<keyword evidence="1" id="KW-1133">Transmembrane helix</keyword>
<organism evidence="2 3">
    <name type="scientific">Micrococcus endophyticus</name>
    <dbReference type="NCBI Taxonomy" id="455343"/>
    <lineage>
        <taxon>Bacteria</taxon>
        <taxon>Bacillati</taxon>
        <taxon>Actinomycetota</taxon>
        <taxon>Actinomycetes</taxon>
        <taxon>Micrococcales</taxon>
        <taxon>Micrococcaceae</taxon>
        <taxon>Micrococcus</taxon>
    </lineage>
</organism>
<dbReference type="RefSeq" id="WP_184172534.1">
    <property type="nucleotide sequence ID" value="NZ_BAABAG010000013.1"/>
</dbReference>
<dbReference type="EMBL" id="JACHMW010000001">
    <property type="protein sequence ID" value="MBB5849122.1"/>
    <property type="molecule type" value="Genomic_DNA"/>
</dbReference>
<feature type="transmembrane region" description="Helical" evidence="1">
    <location>
        <begin position="177"/>
        <end position="194"/>
    </location>
</feature>
<reference evidence="2 3" key="1">
    <citation type="submission" date="2020-08" db="EMBL/GenBank/DDBJ databases">
        <title>Sequencing the genomes of 1000 actinobacteria strains.</title>
        <authorList>
            <person name="Klenk H.-P."/>
        </authorList>
    </citation>
    <scope>NUCLEOTIDE SEQUENCE [LARGE SCALE GENOMIC DNA]</scope>
    <source>
        <strain evidence="2 3">DSM 17945</strain>
    </source>
</reference>
<keyword evidence="1" id="KW-0812">Transmembrane</keyword>
<proteinExistence type="predicted"/>
<name>A0A7W9N1I7_9MICC</name>
<accession>A0A7W9N1I7</accession>
<comment type="caution">
    <text evidence="2">The sequence shown here is derived from an EMBL/GenBank/DDBJ whole genome shotgun (WGS) entry which is preliminary data.</text>
</comment>
<dbReference type="Proteomes" id="UP000567246">
    <property type="component" value="Unassembled WGS sequence"/>
</dbReference>
<keyword evidence="3" id="KW-1185">Reference proteome</keyword>
<evidence type="ECO:0000313" key="3">
    <source>
        <dbReference type="Proteomes" id="UP000567246"/>
    </source>
</evidence>
<feature type="transmembrane region" description="Helical" evidence="1">
    <location>
        <begin position="53"/>
        <end position="71"/>
    </location>
</feature>
<protein>
    <submittedName>
        <fullName evidence="2">Membrane protein YqaA with SNARE-associated domain</fullName>
    </submittedName>
</protein>
<sequence length="203" mass="21313">MPRRQPAADRSALLDHAVAAAAGFAEATFFVVVPDVWTSRVAFERPQRGLATAASALAGALAGGAVTHAVSRRAGAARTRSWLTALPGITDGMVDTVEARVGAGGHLALITGPSRGIPYKVFARCYGVDAARPGRGLGALLLASVPARLPRFLLVTGGVGLLGARLRRRAPGLGRRGRGVLFWTGWGAFYAWYLPAVTRAYRR</sequence>
<evidence type="ECO:0000256" key="1">
    <source>
        <dbReference type="SAM" id="Phobius"/>
    </source>
</evidence>
<feature type="transmembrane region" description="Helical" evidence="1">
    <location>
        <begin position="12"/>
        <end position="33"/>
    </location>
</feature>
<keyword evidence="1" id="KW-0472">Membrane</keyword>
<gene>
    <name evidence="2" type="ORF">HDA33_001686</name>
</gene>
<evidence type="ECO:0000313" key="2">
    <source>
        <dbReference type="EMBL" id="MBB5849122.1"/>
    </source>
</evidence>